<dbReference type="Gene3D" id="3.40.50.720">
    <property type="entry name" value="NAD(P)-binding Rossmann-like Domain"/>
    <property type="match status" value="1"/>
</dbReference>
<dbReference type="RefSeq" id="WP_264891800.1">
    <property type="nucleotide sequence ID" value="NZ_CP110257.1"/>
</dbReference>
<feature type="domain" description="XdhC- CoxI" evidence="1">
    <location>
        <begin position="10"/>
        <end position="77"/>
    </location>
</feature>
<keyword evidence="4" id="KW-1185">Reference proteome</keyword>
<name>A0ABY6MPY2_9BURK</name>
<proteinExistence type="predicted"/>
<dbReference type="InterPro" id="IPR027051">
    <property type="entry name" value="XdhC_Rossmann_dom"/>
</dbReference>
<evidence type="ECO:0000313" key="3">
    <source>
        <dbReference type="EMBL" id="UZD54231.1"/>
    </source>
</evidence>
<dbReference type="InterPro" id="IPR014308">
    <property type="entry name" value="Xanthine_DH_XdhC"/>
</dbReference>
<gene>
    <name evidence="3" type="primary">xdhC</name>
    <name evidence="3" type="ORF">OMP39_11165</name>
</gene>
<dbReference type="Proteomes" id="UP001163266">
    <property type="component" value="Chromosome"/>
</dbReference>
<evidence type="ECO:0000313" key="4">
    <source>
        <dbReference type="Proteomes" id="UP001163266"/>
    </source>
</evidence>
<dbReference type="Pfam" id="PF02625">
    <property type="entry name" value="XdhC_CoxI"/>
    <property type="match status" value="1"/>
</dbReference>
<evidence type="ECO:0000259" key="1">
    <source>
        <dbReference type="Pfam" id="PF02625"/>
    </source>
</evidence>
<accession>A0ABY6MPY2</accession>
<dbReference type="Pfam" id="PF13478">
    <property type="entry name" value="XdhC_C"/>
    <property type="match status" value="1"/>
</dbReference>
<dbReference type="EMBL" id="CP110257">
    <property type="protein sequence ID" value="UZD54231.1"/>
    <property type="molecule type" value="Genomic_DNA"/>
</dbReference>
<organism evidence="3 4">
    <name type="scientific">Caldimonas aquatica</name>
    <dbReference type="NCBI Taxonomy" id="376175"/>
    <lineage>
        <taxon>Bacteria</taxon>
        <taxon>Pseudomonadati</taxon>
        <taxon>Pseudomonadota</taxon>
        <taxon>Betaproteobacteria</taxon>
        <taxon>Burkholderiales</taxon>
        <taxon>Sphaerotilaceae</taxon>
        <taxon>Caldimonas</taxon>
    </lineage>
</organism>
<protein>
    <submittedName>
        <fullName evidence="3">Xanthine dehydrogenase accessory protein XdhC</fullName>
    </submittedName>
</protein>
<dbReference type="PANTHER" id="PTHR30388">
    <property type="entry name" value="ALDEHYDE OXIDOREDUCTASE MOLYBDENUM COFACTOR ASSEMBLY PROTEIN"/>
    <property type="match status" value="1"/>
</dbReference>
<reference evidence="3" key="1">
    <citation type="submission" date="2022-10" db="EMBL/GenBank/DDBJ databases">
        <title>Complete genome sequence of Schlegelella aquatica LMG 23380.</title>
        <authorList>
            <person name="Musilova J."/>
            <person name="Kourilova X."/>
            <person name="Bezdicek M."/>
            <person name="Hermankova K."/>
            <person name="Obruca S."/>
            <person name="Sedlar K."/>
        </authorList>
    </citation>
    <scope>NUCLEOTIDE SEQUENCE</scope>
    <source>
        <strain evidence="3">LMG 23380</strain>
    </source>
</reference>
<evidence type="ECO:0000259" key="2">
    <source>
        <dbReference type="Pfam" id="PF13478"/>
    </source>
</evidence>
<dbReference type="NCBIfam" id="TIGR02964">
    <property type="entry name" value="xanthine_xdhC"/>
    <property type="match status" value="1"/>
</dbReference>
<dbReference type="PANTHER" id="PTHR30388:SF6">
    <property type="entry name" value="XANTHINE DEHYDROGENASE SUBUNIT A-RELATED"/>
    <property type="match status" value="1"/>
</dbReference>
<dbReference type="InterPro" id="IPR003777">
    <property type="entry name" value="XdhC_CoxI"/>
</dbReference>
<dbReference type="InterPro" id="IPR052698">
    <property type="entry name" value="MoCofactor_Util/Proc"/>
</dbReference>
<feature type="domain" description="XdhC Rossmann" evidence="2">
    <location>
        <begin position="115"/>
        <end position="277"/>
    </location>
</feature>
<sequence>MRLPDAARLWLSAGRPAVVVEVVETQGSAPREAGARMVVAHDAVAGTIGGGHLELQAIELARSMLANGECGPVTKRYALGPALGQCCGGVVTLGYSRLDAAALAAWPPEPALFTLQLYGAGHVGRAIVRLLETLPCRVQWIDERAQEFPEGWVSPSGPGRRVGVQGAAAFVRPSHIEAVCVDAVEAEVAEAPPGAFFLVLTHRHDLDLRICEAILRRGDFAYLGLIGSKTKRSRFEHQLLRRGISSQTLARMTCPIGIPGIEGKAPEIIAVAVVAQMVQRAGTLSREPADTGLAAAGR</sequence>